<dbReference type="InterPro" id="IPR049012">
    <property type="entry name" value="Mutator_transp_dom"/>
</dbReference>
<keyword evidence="3" id="KW-1185">Reference proteome</keyword>
<protein>
    <recommendedName>
        <fullName evidence="1">Mutator-like transposase domain-containing protein</fullName>
    </recommendedName>
</protein>
<reference evidence="2" key="1">
    <citation type="journal article" date="2023" name="G3 (Bethesda)">
        <title>A reference genome for the long-term kleptoplast-retaining sea slug Elysia crispata morphotype clarki.</title>
        <authorList>
            <person name="Eastman K.E."/>
            <person name="Pendleton A.L."/>
            <person name="Shaikh M.A."/>
            <person name="Suttiyut T."/>
            <person name="Ogas R."/>
            <person name="Tomko P."/>
            <person name="Gavelis G."/>
            <person name="Widhalm J.R."/>
            <person name="Wisecaver J.H."/>
        </authorList>
    </citation>
    <scope>NUCLEOTIDE SEQUENCE</scope>
    <source>
        <strain evidence="2">ECLA1</strain>
    </source>
</reference>
<evidence type="ECO:0000313" key="3">
    <source>
        <dbReference type="Proteomes" id="UP001283361"/>
    </source>
</evidence>
<sequence>METASFKKISEAKPYGHETDIEKLECVGHVQKRCVTRLRKIINVKGKKLHDGKGIGGAGRLTKKKIATLQNYFGFSIRQNSKNLERMRADVMAVLYHVASTDENQQQHLCPFISWCKYKLNPDSYKHKHVLPTSVVQFIKPVFEDLSNGNLLKKCVHGKTQNGNECLNKLVWDRCSKEYYVEKATVEEAVYSAVAYFTDGASAVVKLFQCLGIEGNYTLRARKAKDTEVF</sequence>
<dbReference type="AlphaFoldDB" id="A0AAE1DSR9"/>
<name>A0AAE1DSR9_9GAST</name>
<dbReference type="Pfam" id="PF20700">
    <property type="entry name" value="Mutator"/>
    <property type="match status" value="1"/>
</dbReference>
<feature type="domain" description="Mutator-like transposase" evidence="1">
    <location>
        <begin position="5"/>
        <end position="116"/>
    </location>
</feature>
<evidence type="ECO:0000259" key="1">
    <source>
        <dbReference type="Pfam" id="PF20700"/>
    </source>
</evidence>
<gene>
    <name evidence="2" type="ORF">RRG08_005939</name>
</gene>
<evidence type="ECO:0000313" key="2">
    <source>
        <dbReference type="EMBL" id="KAK3780313.1"/>
    </source>
</evidence>
<dbReference type="Proteomes" id="UP001283361">
    <property type="component" value="Unassembled WGS sequence"/>
</dbReference>
<proteinExistence type="predicted"/>
<accession>A0AAE1DSR9</accession>
<dbReference type="EMBL" id="JAWDGP010002744">
    <property type="protein sequence ID" value="KAK3780313.1"/>
    <property type="molecule type" value="Genomic_DNA"/>
</dbReference>
<comment type="caution">
    <text evidence="2">The sequence shown here is derived from an EMBL/GenBank/DDBJ whole genome shotgun (WGS) entry which is preliminary data.</text>
</comment>
<organism evidence="2 3">
    <name type="scientific">Elysia crispata</name>
    <name type="common">lettuce slug</name>
    <dbReference type="NCBI Taxonomy" id="231223"/>
    <lineage>
        <taxon>Eukaryota</taxon>
        <taxon>Metazoa</taxon>
        <taxon>Spiralia</taxon>
        <taxon>Lophotrochozoa</taxon>
        <taxon>Mollusca</taxon>
        <taxon>Gastropoda</taxon>
        <taxon>Heterobranchia</taxon>
        <taxon>Euthyneura</taxon>
        <taxon>Panpulmonata</taxon>
        <taxon>Sacoglossa</taxon>
        <taxon>Placobranchoidea</taxon>
        <taxon>Plakobranchidae</taxon>
        <taxon>Elysia</taxon>
    </lineage>
</organism>